<feature type="non-terminal residue" evidence="1">
    <location>
        <position position="1"/>
    </location>
</feature>
<proteinExistence type="predicted"/>
<reference evidence="2" key="1">
    <citation type="journal article" date="2019" name="Int. J. Syst. Evol. Microbiol.">
        <title>The Global Catalogue of Microorganisms (GCM) 10K type strain sequencing project: providing services to taxonomists for standard genome sequencing and annotation.</title>
        <authorList>
            <consortium name="The Broad Institute Genomics Platform"/>
            <consortium name="The Broad Institute Genome Sequencing Center for Infectious Disease"/>
            <person name="Wu L."/>
            <person name="Ma J."/>
        </authorList>
    </citation>
    <scope>NUCLEOTIDE SEQUENCE [LARGE SCALE GENOMIC DNA]</scope>
    <source>
        <strain evidence="2">KCTC 42211</strain>
    </source>
</reference>
<protein>
    <recommendedName>
        <fullName evidence="3">SH3 domain-containing protein</fullName>
    </recommendedName>
</protein>
<dbReference type="RefSeq" id="WP_386712004.1">
    <property type="nucleotide sequence ID" value="NZ_JBHRYF010000012.1"/>
</dbReference>
<organism evidence="1 2">
    <name type="scientific">Luteimonas notoginsengisoli</name>
    <dbReference type="NCBI Taxonomy" id="1578200"/>
    <lineage>
        <taxon>Bacteria</taxon>
        <taxon>Pseudomonadati</taxon>
        <taxon>Pseudomonadota</taxon>
        <taxon>Gammaproteobacteria</taxon>
        <taxon>Lysobacterales</taxon>
        <taxon>Lysobacteraceae</taxon>
        <taxon>Luteimonas</taxon>
    </lineage>
</organism>
<comment type="caution">
    <text evidence="1">The sequence shown here is derived from an EMBL/GenBank/DDBJ whole genome shotgun (WGS) entry which is preliminary data.</text>
</comment>
<evidence type="ECO:0000313" key="2">
    <source>
        <dbReference type="Proteomes" id="UP001595724"/>
    </source>
</evidence>
<dbReference type="EMBL" id="JBHRYF010000012">
    <property type="protein sequence ID" value="MFC3661135.1"/>
    <property type="molecule type" value="Genomic_DNA"/>
</dbReference>
<keyword evidence="2" id="KW-1185">Reference proteome</keyword>
<gene>
    <name evidence="1" type="ORF">ACFOM9_13790</name>
</gene>
<evidence type="ECO:0000313" key="1">
    <source>
        <dbReference type="EMBL" id="MFC3661135.1"/>
    </source>
</evidence>
<accession>A0ABV7UWL1</accession>
<evidence type="ECO:0008006" key="3">
    <source>
        <dbReference type="Google" id="ProtNLM"/>
    </source>
</evidence>
<name>A0ABV7UWL1_9GAMM</name>
<dbReference type="Proteomes" id="UP001595724">
    <property type="component" value="Unassembled WGS sequence"/>
</dbReference>
<sequence length="62" mass="6849">VQPTVNGREANAGRLHVRVLEPSNATISVRNWNSVDSGEYSKGWRIDVNGSSTGYVVELYEN</sequence>